<evidence type="ECO:0000256" key="1">
    <source>
        <dbReference type="SAM" id="MobiDB-lite"/>
    </source>
</evidence>
<dbReference type="EMBL" id="KQ257450">
    <property type="protein sequence ID" value="KND04963.1"/>
    <property type="molecule type" value="Genomic_DNA"/>
</dbReference>
<feature type="compositionally biased region" description="Polar residues" evidence="1">
    <location>
        <begin position="175"/>
        <end position="186"/>
    </location>
</feature>
<evidence type="ECO:0000313" key="3">
    <source>
        <dbReference type="Proteomes" id="UP000053201"/>
    </source>
</evidence>
<dbReference type="Proteomes" id="UP000053201">
    <property type="component" value="Unassembled WGS sequence"/>
</dbReference>
<dbReference type="RefSeq" id="XP_016613002.1">
    <property type="nucleotide sequence ID" value="XM_016748977.1"/>
</dbReference>
<feature type="compositionally biased region" description="Polar residues" evidence="1">
    <location>
        <begin position="145"/>
        <end position="157"/>
    </location>
</feature>
<keyword evidence="3" id="KW-1185">Reference proteome</keyword>
<proteinExistence type="predicted"/>
<name>A0A0L0HV22_SPIPD</name>
<gene>
    <name evidence="2" type="ORF">SPPG_00650</name>
</gene>
<feature type="region of interest" description="Disordered" evidence="1">
    <location>
        <begin position="145"/>
        <end position="231"/>
    </location>
</feature>
<reference evidence="2 3" key="1">
    <citation type="submission" date="2009-08" db="EMBL/GenBank/DDBJ databases">
        <title>The Genome Sequence of Spizellomyces punctatus strain DAOM BR117.</title>
        <authorList>
            <consortium name="The Broad Institute Genome Sequencing Platform"/>
            <person name="Russ C."/>
            <person name="Cuomo C."/>
            <person name="Shea T."/>
            <person name="Young S.K."/>
            <person name="Zeng Q."/>
            <person name="Koehrsen M."/>
            <person name="Haas B."/>
            <person name="Borodovsky M."/>
            <person name="Guigo R."/>
            <person name="Alvarado L."/>
            <person name="Berlin A."/>
            <person name="Bochicchio J."/>
            <person name="Borenstein D."/>
            <person name="Chapman S."/>
            <person name="Chen Z."/>
            <person name="Engels R."/>
            <person name="Freedman E."/>
            <person name="Gellesch M."/>
            <person name="Goldberg J."/>
            <person name="Griggs A."/>
            <person name="Gujja S."/>
            <person name="Heiman D."/>
            <person name="Hepburn T."/>
            <person name="Howarth C."/>
            <person name="Jen D."/>
            <person name="Larson L."/>
            <person name="Lewis B."/>
            <person name="Mehta T."/>
            <person name="Park D."/>
            <person name="Pearson M."/>
            <person name="Roberts A."/>
            <person name="Saif S."/>
            <person name="Shenoy N."/>
            <person name="Sisk P."/>
            <person name="Stolte C."/>
            <person name="Sykes S."/>
            <person name="Thomson T."/>
            <person name="Walk T."/>
            <person name="White J."/>
            <person name="Yandava C."/>
            <person name="Burger G."/>
            <person name="Gray M.W."/>
            <person name="Holland P.W.H."/>
            <person name="King N."/>
            <person name="Lang F.B.F."/>
            <person name="Roger A.J."/>
            <person name="Ruiz-Trillo I."/>
            <person name="Lander E."/>
            <person name="Nusbaum C."/>
        </authorList>
    </citation>
    <scope>NUCLEOTIDE SEQUENCE [LARGE SCALE GENOMIC DNA]</scope>
    <source>
        <strain evidence="2 3">DAOM BR117</strain>
    </source>
</reference>
<dbReference type="InParanoid" id="A0A0L0HV22"/>
<feature type="compositionally biased region" description="Polar residues" evidence="1">
    <location>
        <begin position="1"/>
        <end position="50"/>
    </location>
</feature>
<sequence length="231" mass="24134">MRHPSYPSQNLDGSKTKSYSNLYSGPSSNDLYRPPSTGSLYSAPSSNSLFQAPPAGDKQQSTGNPGQLGAGSYNYYKSSGGNSGFAAGGSLPNVNDPEAGLDSDEPHLERGRRPSMLQVFGSELKKSWASLGSLTAQAATALMGTNNPLSRESSSTDILPGSGYTPRGYDEESGASVNAGNPNLDSNMPGGLFSYLSSPRGSIVATDQHILPRHTSSRQQAAGRKQSILPS</sequence>
<feature type="region of interest" description="Disordered" evidence="1">
    <location>
        <begin position="1"/>
        <end position="114"/>
    </location>
</feature>
<dbReference type="OrthoDB" id="2125091at2759"/>
<accession>A0A0L0HV22</accession>
<feature type="compositionally biased region" description="Low complexity" evidence="1">
    <location>
        <begin position="71"/>
        <end position="80"/>
    </location>
</feature>
<organism evidence="2 3">
    <name type="scientific">Spizellomyces punctatus (strain DAOM BR117)</name>
    <dbReference type="NCBI Taxonomy" id="645134"/>
    <lineage>
        <taxon>Eukaryota</taxon>
        <taxon>Fungi</taxon>
        <taxon>Fungi incertae sedis</taxon>
        <taxon>Chytridiomycota</taxon>
        <taxon>Chytridiomycota incertae sedis</taxon>
        <taxon>Chytridiomycetes</taxon>
        <taxon>Spizellomycetales</taxon>
        <taxon>Spizellomycetaceae</taxon>
        <taxon>Spizellomyces</taxon>
    </lineage>
</organism>
<dbReference type="AlphaFoldDB" id="A0A0L0HV22"/>
<dbReference type="VEuPathDB" id="FungiDB:SPPG_00650"/>
<dbReference type="GeneID" id="27684363"/>
<protein>
    <submittedName>
        <fullName evidence="2">Uncharacterized protein</fullName>
    </submittedName>
</protein>
<evidence type="ECO:0000313" key="2">
    <source>
        <dbReference type="EMBL" id="KND04963.1"/>
    </source>
</evidence>